<keyword evidence="2" id="KW-1185">Reference proteome</keyword>
<dbReference type="Pfam" id="PF01263">
    <property type="entry name" value="Aldose_epim"/>
    <property type="match status" value="1"/>
</dbReference>
<sequence>MQPYFKQISFLEEEGILAANENLELTLIPSWGSNLISLRDKKVNLELLRIPQTRVAFLHNPGLYGIPILFPPNRIADGTFSFGKQTYHFEINERDKNNYIHGFVHSLNWELKETKVQDGKIVILTELDSNRYPHIQEQFPHHFIIQMSYILDQNTIYKEATIINKSNQPFPWGLGYHTTFRFPIARNATLDDITFSLSVEKQWQLNNRLLPTGELFTSDFHEDLRRGVVLKGKPLDDVFLSGQPNHAVIFDRKTNLEITYQGDENFKHWVVYNGDGYQDFICPEPYTWVTNAPNLKLPPKLTGLQVLEPGEQKTVKSNISIRHRDKN</sequence>
<dbReference type="EC" id="5.1.3.3" evidence="1"/>
<accession>A0ABS4GNB6</accession>
<proteinExistence type="predicted"/>
<dbReference type="InterPro" id="IPR008183">
    <property type="entry name" value="Aldose_1/G6P_1-epimerase"/>
</dbReference>
<keyword evidence="1" id="KW-0413">Isomerase</keyword>
<comment type="caution">
    <text evidence="1">The sequence shown here is derived from an EMBL/GenBank/DDBJ whole genome shotgun (WGS) entry which is preliminary data.</text>
</comment>
<reference evidence="1 2" key="1">
    <citation type="submission" date="2021-03" db="EMBL/GenBank/DDBJ databases">
        <title>Genomic Encyclopedia of Type Strains, Phase IV (KMG-IV): sequencing the most valuable type-strain genomes for metagenomic binning, comparative biology and taxonomic classification.</title>
        <authorList>
            <person name="Goeker M."/>
        </authorList>
    </citation>
    <scope>NUCLEOTIDE SEQUENCE [LARGE SCALE GENOMIC DNA]</scope>
    <source>
        <strain evidence="1 2">DSM 24738</strain>
    </source>
</reference>
<evidence type="ECO:0000313" key="1">
    <source>
        <dbReference type="EMBL" id="MBP1931360.1"/>
    </source>
</evidence>
<dbReference type="Gene3D" id="2.70.98.10">
    <property type="match status" value="1"/>
</dbReference>
<dbReference type="EMBL" id="JAGGKT010000002">
    <property type="protein sequence ID" value="MBP1931360.1"/>
    <property type="molecule type" value="Genomic_DNA"/>
</dbReference>
<gene>
    <name evidence="1" type="ORF">J2Z37_001357</name>
</gene>
<evidence type="ECO:0000313" key="2">
    <source>
        <dbReference type="Proteomes" id="UP001519343"/>
    </source>
</evidence>
<dbReference type="SUPFAM" id="SSF74650">
    <property type="entry name" value="Galactose mutarotase-like"/>
    <property type="match status" value="1"/>
</dbReference>
<dbReference type="CDD" id="cd01081">
    <property type="entry name" value="Aldose_epim"/>
    <property type="match status" value="1"/>
</dbReference>
<dbReference type="PANTHER" id="PTHR10091">
    <property type="entry name" value="ALDOSE-1-EPIMERASE"/>
    <property type="match status" value="1"/>
</dbReference>
<dbReference type="InterPro" id="IPR011013">
    <property type="entry name" value="Gal_mutarotase_sf_dom"/>
</dbReference>
<dbReference type="RefSeq" id="WP_209809427.1">
    <property type="nucleotide sequence ID" value="NZ_JAGGKT010000002.1"/>
</dbReference>
<protein>
    <submittedName>
        <fullName evidence="1">Aldose 1-epimerase</fullName>
        <ecNumber evidence="1">5.1.3.3</ecNumber>
    </submittedName>
</protein>
<dbReference type="PANTHER" id="PTHR10091:SF0">
    <property type="entry name" value="GALACTOSE MUTAROTASE"/>
    <property type="match status" value="1"/>
</dbReference>
<dbReference type="GO" id="GO:0004034">
    <property type="term" value="F:aldose 1-epimerase activity"/>
    <property type="evidence" value="ECO:0007669"/>
    <property type="project" value="UniProtKB-EC"/>
</dbReference>
<dbReference type="InterPro" id="IPR014718">
    <property type="entry name" value="GH-type_carb-bd"/>
</dbReference>
<dbReference type="Proteomes" id="UP001519343">
    <property type="component" value="Unassembled WGS sequence"/>
</dbReference>
<organism evidence="1 2">
    <name type="scientific">Ammoniphilus resinae</name>
    <dbReference type="NCBI Taxonomy" id="861532"/>
    <lineage>
        <taxon>Bacteria</taxon>
        <taxon>Bacillati</taxon>
        <taxon>Bacillota</taxon>
        <taxon>Bacilli</taxon>
        <taxon>Bacillales</taxon>
        <taxon>Paenibacillaceae</taxon>
        <taxon>Aneurinibacillus group</taxon>
        <taxon>Ammoniphilus</taxon>
    </lineage>
</organism>
<name>A0ABS4GNB6_9BACL</name>